<dbReference type="Proteomes" id="UP000197138">
    <property type="component" value="Unassembled WGS sequence"/>
</dbReference>
<comment type="caution">
    <text evidence="1">The sequence shown here is derived from an EMBL/GenBank/DDBJ whole genome shotgun (WGS) entry which is preliminary data.</text>
</comment>
<sequence>MKDGRRGGLQRAVPAFGCRGDLAKGCGRLWRAPLGLRRARDGPHKAWDSWDRADFEFFRSGISGLITGNQKN</sequence>
<name>A0A218WW10_PUNGR</name>
<evidence type="ECO:0000313" key="1">
    <source>
        <dbReference type="EMBL" id="OWM76668.1"/>
    </source>
</evidence>
<accession>A0A218WW10</accession>
<proteinExistence type="predicted"/>
<protein>
    <submittedName>
        <fullName evidence="1">Uncharacterized protein</fullName>
    </submittedName>
</protein>
<evidence type="ECO:0000313" key="2">
    <source>
        <dbReference type="Proteomes" id="UP000197138"/>
    </source>
</evidence>
<reference evidence="2" key="1">
    <citation type="journal article" date="2017" name="Plant J.">
        <title>The pomegranate (Punica granatum L.) genome and the genomics of punicalagin biosynthesis.</title>
        <authorList>
            <person name="Qin G."/>
            <person name="Xu C."/>
            <person name="Ming R."/>
            <person name="Tang H."/>
            <person name="Guyot R."/>
            <person name="Kramer E.M."/>
            <person name="Hu Y."/>
            <person name="Yi X."/>
            <person name="Qi Y."/>
            <person name="Xu X."/>
            <person name="Gao Z."/>
            <person name="Pan H."/>
            <person name="Jian J."/>
            <person name="Tian Y."/>
            <person name="Yue Z."/>
            <person name="Xu Y."/>
        </authorList>
    </citation>
    <scope>NUCLEOTIDE SEQUENCE [LARGE SCALE GENOMIC DNA]</scope>
    <source>
        <strain evidence="2">cv. Dabenzi</strain>
    </source>
</reference>
<dbReference type="AlphaFoldDB" id="A0A218WW10"/>
<organism evidence="1 2">
    <name type="scientific">Punica granatum</name>
    <name type="common">Pomegranate</name>
    <dbReference type="NCBI Taxonomy" id="22663"/>
    <lineage>
        <taxon>Eukaryota</taxon>
        <taxon>Viridiplantae</taxon>
        <taxon>Streptophyta</taxon>
        <taxon>Embryophyta</taxon>
        <taxon>Tracheophyta</taxon>
        <taxon>Spermatophyta</taxon>
        <taxon>Magnoliopsida</taxon>
        <taxon>eudicotyledons</taxon>
        <taxon>Gunneridae</taxon>
        <taxon>Pentapetalae</taxon>
        <taxon>rosids</taxon>
        <taxon>malvids</taxon>
        <taxon>Myrtales</taxon>
        <taxon>Lythraceae</taxon>
        <taxon>Punica</taxon>
    </lineage>
</organism>
<gene>
    <name evidence="1" type="ORF">CDL15_Pgr009233</name>
</gene>
<dbReference type="EMBL" id="MTKT01003159">
    <property type="protein sequence ID" value="OWM76668.1"/>
    <property type="molecule type" value="Genomic_DNA"/>
</dbReference>